<accession>A0ABS5MNY1</accession>
<dbReference type="CDD" id="cd00564">
    <property type="entry name" value="TMP_TenI"/>
    <property type="match status" value="1"/>
</dbReference>
<evidence type="ECO:0000313" key="4">
    <source>
        <dbReference type="EMBL" id="MBS3696967.1"/>
    </source>
</evidence>
<comment type="pathway">
    <text evidence="1">Cofactor biosynthesis; thiamine diphosphate biosynthesis.</text>
</comment>
<keyword evidence="5" id="KW-1185">Reference proteome</keyword>
<evidence type="ECO:0000259" key="3">
    <source>
        <dbReference type="Pfam" id="PF02581"/>
    </source>
</evidence>
<sequence>MQLFIAISPYKHLVNDDLDHYIEISNDIDLLLLRVPMSRNLLCNAIDYLLTHGFPRDKLMVHTDISVLELYDLHFIHFRENDEQAFLYKASHPHISVSMSTHSVHSVERAKHHHLDFVFFGHVFESSSKEGLIPKSVVDIKIATSIDIPIYAIGGINQDSLKVLPAGFQGICAISFFRDCSIQEIEHLRKVWHAYV</sequence>
<evidence type="ECO:0000313" key="5">
    <source>
        <dbReference type="Proteomes" id="UP000681586"/>
    </source>
</evidence>
<organism evidence="4 5">
    <name type="scientific">Mammaliicoccus fleurettii</name>
    <dbReference type="NCBI Taxonomy" id="150056"/>
    <lineage>
        <taxon>Bacteria</taxon>
        <taxon>Bacillati</taxon>
        <taxon>Bacillota</taxon>
        <taxon>Bacilli</taxon>
        <taxon>Bacillales</taxon>
        <taxon>Staphylococcaceae</taxon>
        <taxon>Mammaliicoccus</taxon>
    </lineage>
</organism>
<dbReference type="PANTHER" id="PTHR20857">
    <property type="entry name" value="THIAMINE-PHOSPHATE PYROPHOSPHORYLASE"/>
    <property type="match status" value="1"/>
</dbReference>
<dbReference type="SUPFAM" id="SSF51391">
    <property type="entry name" value="Thiamin phosphate synthase"/>
    <property type="match status" value="1"/>
</dbReference>
<proteinExistence type="predicted"/>
<dbReference type="InterPro" id="IPR022998">
    <property type="entry name" value="ThiamineP_synth_TenI"/>
</dbReference>
<dbReference type="InterPro" id="IPR013785">
    <property type="entry name" value="Aldolase_TIM"/>
</dbReference>
<comment type="caution">
    <text evidence="4">The sequence shown here is derived from an EMBL/GenBank/DDBJ whole genome shotgun (WGS) entry which is preliminary data.</text>
</comment>
<dbReference type="Gene3D" id="3.20.20.70">
    <property type="entry name" value="Aldolase class I"/>
    <property type="match status" value="1"/>
</dbReference>
<dbReference type="InterPro" id="IPR036206">
    <property type="entry name" value="ThiamineP_synth_sf"/>
</dbReference>
<protein>
    <submittedName>
        <fullName evidence="4">Thiamine phosphate synthase</fullName>
    </submittedName>
</protein>
<name>A0ABS5MNY1_9STAP</name>
<gene>
    <name evidence="4" type="ORF">JJQ58_05770</name>
</gene>
<keyword evidence="2" id="KW-0784">Thiamine biosynthesis</keyword>
<dbReference type="Proteomes" id="UP000681586">
    <property type="component" value="Unassembled WGS sequence"/>
</dbReference>
<reference evidence="4 5" key="1">
    <citation type="submission" date="2021-05" db="EMBL/GenBank/DDBJ databases">
        <title>Staphylococcus fleurettii isolated from lake water in First Nation community in Manitoba, Canada.</title>
        <authorList>
            <person name="Bashar S."/>
            <person name="Murdock A."/>
            <person name="Patidar R."/>
            <person name="Golding G."/>
            <person name="Farenhorst A."/>
            <person name="Kumar A."/>
        </authorList>
    </citation>
    <scope>NUCLEOTIDE SEQUENCE [LARGE SCALE GENOMIC DNA]</scope>
    <source>
        <strain evidence="4 5">SF002</strain>
    </source>
</reference>
<evidence type="ECO:0000256" key="2">
    <source>
        <dbReference type="ARBA" id="ARBA00022977"/>
    </source>
</evidence>
<dbReference type="Pfam" id="PF02581">
    <property type="entry name" value="TMP-TENI"/>
    <property type="match status" value="1"/>
</dbReference>
<evidence type="ECO:0000256" key="1">
    <source>
        <dbReference type="ARBA" id="ARBA00004948"/>
    </source>
</evidence>
<dbReference type="PANTHER" id="PTHR20857:SF15">
    <property type="entry name" value="THIAMINE-PHOSPHATE SYNTHASE"/>
    <property type="match status" value="1"/>
</dbReference>
<dbReference type="EMBL" id="JAGXBM010000006">
    <property type="protein sequence ID" value="MBS3696967.1"/>
    <property type="molecule type" value="Genomic_DNA"/>
</dbReference>
<feature type="domain" description="Thiamine phosphate synthase/TenI" evidence="3">
    <location>
        <begin position="58"/>
        <end position="175"/>
    </location>
</feature>